<comment type="caution">
    <text evidence="1">The sequence shown here is derived from an EMBL/GenBank/DDBJ whole genome shotgun (WGS) entry which is preliminary data.</text>
</comment>
<evidence type="ECO:0000313" key="1">
    <source>
        <dbReference type="EMBL" id="OMO77127.1"/>
    </source>
</evidence>
<dbReference type="Gramene" id="OMO77127">
    <property type="protein sequence ID" value="OMO77127"/>
    <property type="gene ID" value="CCACVL1_15194"/>
</dbReference>
<accession>A0A1R3I3G1</accession>
<feature type="non-terminal residue" evidence="1">
    <location>
        <position position="54"/>
    </location>
</feature>
<sequence>MVVAALKQFSRLSLRSTHISTHISSQIPRTPPSPFPPFFHLHSPFLAKRFSTPL</sequence>
<reference evidence="1 2" key="1">
    <citation type="submission" date="2013-09" db="EMBL/GenBank/DDBJ databases">
        <title>Corchorus capsularis genome sequencing.</title>
        <authorList>
            <person name="Alam M."/>
            <person name="Haque M.S."/>
            <person name="Islam M.S."/>
            <person name="Emdad E.M."/>
            <person name="Islam M.M."/>
            <person name="Ahmed B."/>
            <person name="Halim A."/>
            <person name="Hossen Q.M.M."/>
            <person name="Hossain M.Z."/>
            <person name="Ahmed R."/>
            <person name="Khan M.M."/>
            <person name="Islam R."/>
            <person name="Rashid M.M."/>
            <person name="Khan S.A."/>
            <person name="Rahman M.S."/>
            <person name="Alam M."/>
        </authorList>
    </citation>
    <scope>NUCLEOTIDE SEQUENCE [LARGE SCALE GENOMIC DNA]</scope>
    <source>
        <strain evidence="2">cv. CVL-1</strain>
        <tissue evidence="1">Whole seedling</tissue>
    </source>
</reference>
<keyword evidence="2" id="KW-1185">Reference proteome</keyword>
<dbReference type="Proteomes" id="UP000188268">
    <property type="component" value="Unassembled WGS sequence"/>
</dbReference>
<protein>
    <submittedName>
        <fullName evidence="1">Uncharacterized protein</fullName>
    </submittedName>
</protein>
<proteinExistence type="predicted"/>
<organism evidence="1 2">
    <name type="scientific">Corchorus capsularis</name>
    <name type="common">Jute</name>
    <dbReference type="NCBI Taxonomy" id="210143"/>
    <lineage>
        <taxon>Eukaryota</taxon>
        <taxon>Viridiplantae</taxon>
        <taxon>Streptophyta</taxon>
        <taxon>Embryophyta</taxon>
        <taxon>Tracheophyta</taxon>
        <taxon>Spermatophyta</taxon>
        <taxon>Magnoliopsida</taxon>
        <taxon>eudicotyledons</taxon>
        <taxon>Gunneridae</taxon>
        <taxon>Pentapetalae</taxon>
        <taxon>rosids</taxon>
        <taxon>malvids</taxon>
        <taxon>Malvales</taxon>
        <taxon>Malvaceae</taxon>
        <taxon>Grewioideae</taxon>
        <taxon>Apeibeae</taxon>
        <taxon>Corchorus</taxon>
    </lineage>
</organism>
<dbReference type="EMBL" id="AWWV01010793">
    <property type="protein sequence ID" value="OMO77127.1"/>
    <property type="molecule type" value="Genomic_DNA"/>
</dbReference>
<evidence type="ECO:0000313" key="2">
    <source>
        <dbReference type="Proteomes" id="UP000188268"/>
    </source>
</evidence>
<name>A0A1R3I3G1_COCAP</name>
<dbReference type="AlphaFoldDB" id="A0A1R3I3G1"/>
<gene>
    <name evidence="1" type="ORF">CCACVL1_15194</name>
</gene>